<name>A0A6N7VPP8_ACIFE</name>
<dbReference type="OrthoDB" id="5454254at2"/>
<gene>
    <name evidence="1" type="ORF">FX155_10085</name>
</gene>
<dbReference type="EMBL" id="VULN01000016">
    <property type="protein sequence ID" value="MSS82940.1"/>
    <property type="molecule type" value="Genomic_DNA"/>
</dbReference>
<dbReference type="AlphaFoldDB" id="A0A6N7VPP8"/>
<dbReference type="InterPro" id="IPR026002">
    <property type="entry name" value="ATC_hydrolase-like"/>
</dbReference>
<evidence type="ECO:0000313" key="1">
    <source>
        <dbReference type="EMBL" id="MSS82940.1"/>
    </source>
</evidence>
<accession>A0A6N7VPP8</accession>
<reference evidence="1 2" key="1">
    <citation type="submission" date="2019-08" db="EMBL/GenBank/DDBJ databases">
        <title>In-depth cultivation of the pig gut microbiome towards novel bacterial diversity and tailored functional studies.</title>
        <authorList>
            <person name="Wylensek D."/>
            <person name="Hitch T.C.A."/>
            <person name="Clavel T."/>
        </authorList>
    </citation>
    <scope>NUCLEOTIDE SEQUENCE [LARGE SCALE GENOMIC DNA]</scope>
    <source>
        <strain evidence="1 2">WCA-389-WT-5B</strain>
    </source>
</reference>
<evidence type="ECO:0008006" key="3">
    <source>
        <dbReference type="Google" id="ProtNLM"/>
    </source>
</evidence>
<dbReference type="RefSeq" id="WP_154488595.1">
    <property type="nucleotide sequence ID" value="NZ_VULN01000016.1"/>
</dbReference>
<dbReference type="Pfam" id="PF14196">
    <property type="entry name" value="ATC_hydrolase"/>
    <property type="match status" value="1"/>
</dbReference>
<sequence length="184" mass="20970">MSQKEIADFMEKSQINEPATPEEFREAVLGAYKDRTRQIYFIWRKLKELYPEVDANRVIREGSWDFGYYQGLQIAKKYGAENVGPKEALLGQTSRGGLQVFQQEITELDDDKAVKIFHHCPHVEALQELGLAPEEIKMFCRDMLGHCDYAICAAFPNVDIDFPTTIADGEGKGCAMTITRKKEK</sequence>
<organism evidence="1 2">
    <name type="scientific">Acidaminococcus fermentans</name>
    <dbReference type="NCBI Taxonomy" id="905"/>
    <lineage>
        <taxon>Bacteria</taxon>
        <taxon>Bacillati</taxon>
        <taxon>Bacillota</taxon>
        <taxon>Negativicutes</taxon>
        <taxon>Acidaminococcales</taxon>
        <taxon>Acidaminococcaceae</taxon>
        <taxon>Acidaminococcus</taxon>
    </lineage>
</organism>
<dbReference type="Proteomes" id="UP000441455">
    <property type="component" value="Unassembled WGS sequence"/>
</dbReference>
<proteinExistence type="predicted"/>
<protein>
    <recommendedName>
        <fullName evidence="3">L-2-amino-thiazoline-4-carboxylic acid hydrolase</fullName>
    </recommendedName>
</protein>
<comment type="caution">
    <text evidence="1">The sequence shown here is derived from an EMBL/GenBank/DDBJ whole genome shotgun (WGS) entry which is preliminary data.</text>
</comment>
<evidence type="ECO:0000313" key="2">
    <source>
        <dbReference type="Proteomes" id="UP000441455"/>
    </source>
</evidence>